<dbReference type="SMART" id="SM01388">
    <property type="entry name" value="Mob1_phocein"/>
    <property type="match status" value="1"/>
</dbReference>
<dbReference type="EMBL" id="OVEO01000002">
    <property type="protein sequence ID" value="SPQ94475.1"/>
    <property type="molecule type" value="Genomic_DNA"/>
</dbReference>
<feature type="region of interest" description="Disordered" evidence="1">
    <location>
        <begin position="91"/>
        <end position="127"/>
    </location>
</feature>
<dbReference type="InterPro" id="IPR005301">
    <property type="entry name" value="MOB_kinase_act_fam"/>
</dbReference>
<gene>
    <name evidence="2" type="ORF">PLBR_LOCUS1690</name>
</gene>
<feature type="region of interest" description="Disordered" evidence="1">
    <location>
        <begin position="1"/>
        <end position="37"/>
    </location>
</feature>
<reference evidence="2 3" key="1">
    <citation type="submission" date="2018-03" db="EMBL/GenBank/DDBJ databases">
        <authorList>
            <person name="Fogelqvist J."/>
        </authorList>
    </citation>
    <scope>NUCLEOTIDE SEQUENCE [LARGE SCALE GENOMIC DNA]</scope>
</reference>
<name>A0A3P3Y2R7_PLABS</name>
<organism evidence="2 3">
    <name type="scientific">Plasmodiophora brassicae</name>
    <name type="common">Clubroot disease agent</name>
    <dbReference type="NCBI Taxonomy" id="37360"/>
    <lineage>
        <taxon>Eukaryota</taxon>
        <taxon>Sar</taxon>
        <taxon>Rhizaria</taxon>
        <taxon>Endomyxa</taxon>
        <taxon>Phytomyxea</taxon>
        <taxon>Plasmodiophorida</taxon>
        <taxon>Plasmodiophoridae</taxon>
        <taxon>Plasmodiophora</taxon>
    </lineage>
</organism>
<evidence type="ECO:0000313" key="2">
    <source>
        <dbReference type="EMBL" id="SPQ94475.1"/>
    </source>
</evidence>
<protein>
    <submittedName>
        <fullName evidence="2">Uncharacterized protein</fullName>
    </submittedName>
</protein>
<sequence length="398" mass="44686">MGACNSARPIVIEGRPADVEEAVPTATPPKPARPRIQSQTLRPRALAAHVAPVPEPTTTTSSPGRPSLPRVRTIESATVAIGRIKGRPARPMLRDRDHLGTGSSGLGEAMRSTTDSVSASETAAAGPAALSLDDVSVEVAPQMTAREKFFGNWQHRSPAFRAYYSRPKVFWYERSMGFYKVTRSAGNAGESDGERRLLQTMKEFRLRDEDIRVPHGESENRWLGRHAVHFFNTIFVFFNRVSRLCTPETCPTMNAGVHFEYKWQTAQGKIVSVSAPKYMKLLFAWIDAQISNTSLFPVPDPPTTEGDQRPAVDVDFPEGFQSIVCTILKRLWRVVAHLYYGHFKRIRAIGLENELNTRFYHLAYFVLSFDLLKPGELRPLRSLILMRLPEHLTSSIVW</sequence>
<dbReference type="Gene3D" id="1.20.140.30">
    <property type="entry name" value="MOB kinase activator"/>
    <property type="match status" value="1"/>
</dbReference>
<dbReference type="PANTHER" id="PTHR22599">
    <property type="entry name" value="MPS ONE BINDER KINASE ACTIVATOR-LIKE MOB"/>
    <property type="match status" value="1"/>
</dbReference>
<dbReference type="SUPFAM" id="SSF101152">
    <property type="entry name" value="Mob1/phocein"/>
    <property type="match status" value="1"/>
</dbReference>
<geneLocation type="mitochondrion" evidence="2"/>
<dbReference type="Pfam" id="PF03637">
    <property type="entry name" value="Mob1_phocein"/>
    <property type="match status" value="1"/>
</dbReference>
<proteinExistence type="predicted"/>
<dbReference type="InterPro" id="IPR036703">
    <property type="entry name" value="MOB_kinase_act_sf"/>
</dbReference>
<dbReference type="AlphaFoldDB" id="A0A3P3Y2R7"/>
<evidence type="ECO:0000256" key="1">
    <source>
        <dbReference type="SAM" id="MobiDB-lite"/>
    </source>
</evidence>
<accession>A0A3P3Y2R7</accession>
<feature type="compositionally biased region" description="Low complexity" evidence="1">
    <location>
        <begin position="118"/>
        <end position="127"/>
    </location>
</feature>
<evidence type="ECO:0000313" key="3">
    <source>
        <dbReference type="Proteomes" id="UP000290189"/>
    </source>
</evidence>
<dbReference type="Proteomes" id="UP000290189">
    <property type="component" value="Unassembled WGS sequence"/>
</dbReference>
<keyword evidence="2" id="KW-0496">Mitochondrion</keyword>